<organism evidence="6 7">
    <name type="scientific">Rhizoctonia solani</name>
    <dbReference type="NCBI Taxonomy" id="456999"/>
    <lineage>
        <taxon>Eukaryota</taxon>
        <taxon>Fungi</taxon>
        <taxon>Dikarya</taxon>
        <taxon>Basidiomycota</taxon>
        <taxon>Agaricomycotina</taxon>
        <taxon>Agaricomycetes</taxon>
        <taxon>Cantharellales</taxon>
        <taxon>Ceratobasidiaceae</taxon>
        <taxon>Rhizoctonia</taxon>
    </lineage>
</organism>
<evidence type="ECO:0000313" key="7">
    <source>
        <dbReference type="Proteomes" id="UP000650533"/>
    </source>
</evidence>
<sequence length="518" mass="57103">MSLTSISPVHTIRYVARAVAQVLPSVLQPTILGDIRSQPSSSSTPEASSSRTQPKFNPADYDVDMESGFLPKEPPLTRLPAAFDLWEDALDAVNRPNGVLSLGEDMSEEALSKRESSRKWRENIASAPVLSTAPLKEDVRLLRRAHHVLAFLVHFYVHSTPPAQPAAPMLVPKSLAIPLVEVSRVLGIAPVLTFADTVLWNYALIDSSKPLSTDNIRSQTLFTASTKAARDEQNFYLCCLGIEIRGIEALNLITKYQNMQCTNSPQAIAEINNALGRLCDLINDLTSILTSVRCTCDPHAFYFAIRPWFRGSDAGGPSSPGWIFEGVGDSSELELSGPSAGQSSMMHSLDVFLDIDHKLEKPRLPAPSELNKKSDRTFMQRMQRYMPGQHQNFLNALGSSANPLRELVVRTPALHESYDACVMALKNFRDAHMRIACLYVVSMSRSEAAQEAARKAGCPVAAMFDKMRENGELSAPPVIERKGARIKKRGEAVRAYGSCWRGDVVDGGRWGFEMFITL</sequence>
<dbReference type="InterPro" id="IPR037217">
    <property type="entry name" value="Trp/Indoleamine_2_3_dOase-like"/>
</dbReference>
<dbReference type="EMBL" id="CP059658">
    <property type="protein sequence ID" value="QRW16476.1"/>
    <property type="molecule type" value="Genomic_DNA"/>
</dbReference>
<evidence type="ECO:0000313" key="6">
    <source>
        <dbReference type="EMBL" id="QRW16476.1"/>
    </source>
</evidence>
<dbReference type="GO" id="GO:0046872">
    <property type="term" value="F:metal ion binding"/>
    <property type="evidence" value="ECO:0007669"/>
    <property type="project" value="UniProtKB-KW"/>
</dbReference>
<keyword evidence="6" id="KW-0560">Oxidoreductase</keyword>
<evidence type="ECO:0000256" key="2">
    <source>
        <dbReference type="ARBA" id="ARBA00022723"/>
    </source>
</evidence>
<dbReference type="AlphaFoldDB" id="A0A8H8NQ87"/>
<feature type="compositionally biased region" description="Low complexity" evidence="5">
    <location>
        <begin position="36"/>
        <end position="53"/>
    </location>
</feature>
<feature type="binding site" description="proximal binding residue" evidence="4">
    <location>
        <position position="432"/>
    </location>
    <ligand>
        <name>heme b</name>
        <dbReference type="ChEBI" id="CHEBI:60344"/>
    </ligand>
    <ligandPart>
        <name>Fe</name>
        <dbReference type="ChEBI" id="CHEBI:18248"/>
    </ligandPart>
</feature>
<keyword evidence="4" id="KW-0349">Heme</keyword>
<keyword evidence="2 4" id="KW-0479">Metal-binding</keyword>
<dbReference type="GO" id="GO:0019441">
    <property type="term" value="P:L-tryptophan catabolic process to kynurenine"/>
    <property type="evidence" value="ECO:0007669"/>
    <property type="project" value="InterPro"/>
</dbReference>
<dbReference type="PANTHER" id="PTHR28657:SF5">
    <property type="entry name" value="INDOLEAMINE 2,3-DIOXYGENASE"/>
    <property type="match status" value="1"/>
</dbReference>
<evidence type="ECO:0000256" key="5">
    <source>
        <dbReference type="SAM" id="MobiDB-lite"/>
    </source>
</evidence>
<proteinExistence type="inferred from homology"/>
<dbReference type="GO" id="GO:0020037">
    <property type="term" value="F:heme binding"/>
    <property type="evidence" value="ECO:0007669"/>
    <property type="project" value="InterPro"/>
</dbReference>
<dbReference type="InterPro" id="IPR000898">
    <property type="entry name" value="Indolamine_dOase"/>
</dbReference>
<evidence type="ECO:0000256" key="4">
    <source>
        <dbReference type="PIRSR" id="PIRSR600898-1"/>
    </source>
</evidence>
<feature type="region of interest" description="Disordered" evidence="5">
    <location>
        <begin position="33"/>
        <end position="58"/>
    </location>
</feature>
<dbReference type="Proteomes" id="UP000650533">
    <property type="component" value="Chromosome 1"/>
</dbReference>
<dbReference type="GO" id="GO:0033754">
    <property type="term" value="F:indoleamine 2,3-dioxygenase activity"/>
    <property type="evidence" value="ECO:0007669"/>
    <property type="project" value="TreeGrafter"/>
</dbReference>
<evidence type="ECO:0000256" key="1">
    <source>
        <dbReference type="ARBA" id="ARBA00007119"/>
    </source>
</evidence>
<keyword evidence="3 4" id="KW-0408">Iron</keyword>
<dbReference type="RefSeq" id="XP_043176713.1">
    <property type="nucleotide sequence ID" value="XM_043324294.1"/>
</dbReference>
<accession>A0A8H8NQ87</accession>
<reference evidence="6" key="1">
    <citation type="submission" date="2020-05" db="EMBL/GenBank/DDBJ databases">
        <title>Evolutionary and genomic comparisons of hybrid uninucleate and nonhybrid Rhizoctonia fungi.</title>
        <authorList>
            <person name="Li C."/>
            <person name="Chen X."/>
        </authorList>
    </citation>
    <scope>NUCLEOTIDE SEQUENCE</scope>
    <source>
        <strain evidence="6">AG-1 IA</strain>
    </source>
</reference>
<comment type="similarity">
    <text evidence="1">Belongs to the indoleamine 2,3-dioxygenase family.</text>
</comment>
<dbReference type="GO" id="GO:0005737">
    <property type="term" value="C:cytoplasm"/>
    <property type="evidence" value="ECO:0007669"/>
    <property type="project" value="TreeGrafter"/>
</dbReference>
<protein>
    <submittedName>
        <fullName evidence="6">Indoleamine 2,3-dioxygenase</fullName>
    </submittedName>
</protein>
<dbReference type="Pfam" id="PF01231">
    <property type="entry name" value="IDO"/>
    <property type="match status" value="1"/>
</dbReference>
<dbReference type="GO" id="GO:0034354">
    <property type="term" value="P:'de novo' NAD+ biosynthetic process from L-tryptophan"/>
    <property type="evidence" value="ECO:0007669"/>
    <property type="project" value="TreeGrafter"/>
</dbReference>
<dbReference type="KEGG" id="rsx:RhiXN_04477"/>
<name>A0A8H8NQ87_9AGAM</name>
<keyword evidence="6" id="KW-0223">Dioxygenase</keyword>
<dbReference type="SUPFAM" id="SSF140959">
    <property type="entry name" value="Indolic compounds 2,3-dioxygenase-like"/>
    <property type="match status" value="1"/>
</dbReference>
<dbReference type="Gene3D" id="1.20.58.480">
    <property type="match status" value="1"/>
</dbReference>
<dbReference type="GeneID" id="67026757"/>
<evidence type="ECO:0000256" key="3">
    <source>
        <dbReference type="ARBA" id="ARBA00023004"/>
    </source>
</evidence>
<gene>
    <name evidence="6" type="ORF">RhiXN_04477</name>
</gene>
<dbReference type="PANTHER" id="PTHR28657">
    <property type="entry name" value="INDOLEAMINE 2,3-DIOXYGENASE"/>
    <property type="match status" value="1"/>
</dbReference>